<dbReference type="InterPro" id="IPR007174">
    <property type="entry name" value="Las1"/>
</dbReference>
<dbReference type="EMBL" id="FN647705">
    <property type="protein sequence ID" value="CBJ48933.1"/>
    <property type="molecule type" value="Genomic_DNA"/>
</dbReference>
<feature type="compositionally biased region" description="Low complexity" evidence="1">
    <location>
        <begin position="186"/>
        <end position="197"/>
    </location>
</feature>
<evidence type="ECO:0000313" key="3">
    <source>
        <dbReference type="Proteomes" id="UP000002630"/>
    </source>
</evidence>
<dbReference type="InParanoid" id="D7FGU4"/>
<accession>D7FGU4</accession>
<dbReference type="PANTHER" id="PTHR15002">
    <property type="entry name" value="RIBOSOMAL BIOGENESIS PROTEIN LAS1L"/>
    <property type="match status" value="1"/>
</dbReference>
<reference evidence="2 3" key="1">
    <citation type="journal article" date="2010" name="Nature">
        <title>The Ectocarpus genome and the independent evolution of multicellularity in brown algae.</title>
        <authorList>
            <person name="Cock J.M."/>
            <person name="Sterck L."/>
            <person name="Rouze P."/>
            <person name="Scornet D."/>
            <person name="Allen A.E."/>
            <person name="Amoutzias G."/>
            <person name="Anthouard V."/>
            <person name="Artiguenave F."/>
            <person name="Aury J.M."/>
            <person name="Badger J.H."/>
            <person name="Beszteri B."/>
            <person name="Billiau K."/>
            <person name="Bonnet E."/>
            <person name="Bothwell J.H."/>
            <person name="Bowler C."/>
            <person name="Boyen C."/>
            <person name="Brownlee C."/>
            <person name="Carrano C.J."/>
            <person name="Charrier B."/>
            <person name="Cho G.Y."/>
            <person name="Coelho S.M."/>
            <person name="Collen J."/>
            <person name="Corre E."/>
            <person name="Da Silva C."/>
            <person name="Delage L."/>
            <person name="Delaroque N."/>
            <person name="Dittami S.M."/>
            <person name="Doulbeau S."/>
            <person name="Elias M."/>
            <person name="Farnham G."/>
            <person name="Gachon C.M."/>
            <person name="Gschloessl B."/>
            <person name="Heesch S."/>
            <person name="Jabbari K."/>
            <person name="Jubin C."/>
            <person name="Kawai H."/>
            <person name="Kimura K."/>
            <person name="Kloareg B."/>
            <person name="Kupper F.C."/>
            <person name="Lang D."/>
            <person name="Le Bail A."/>
            <person name="Leblanc C."/>
            <person name="Lerouge P."/>
            <person name="Lohr M."/>
            <person name="Lopez P.J."/>
            <person name="Martens C."/>
            <person name="Maumus F."/>
            <person name="Michel G."/>
            <person name="Miranda-Saavedra D."/>
            <person name="Morales J."/>
            <person name="Moreau H."/>
            <person name="Motomura T."/>
            <person name="Nagasato C."/>
            <person name="Napoli C.A."/>
            <person name="Nelson D.R."/>
            <person name="Nyvall-Collen P."/>
            <person name="Peters A.F."/>
            <person name="Pommier C."/>
            <person name="Potin P."/>
            <person name="Poulain J."/>
            <person name="Quesneville H."/>
            <person name="Read B."/>
            <person name="Rensing S.A."/>
            <person name="Ritter A."/>
            <person name="Rousvoal S."/>
            <person name="Samanta M."/>
            <person name="Samson G."/>
            <person name="Schroeder D.C."/>
            <person name="Segurens B."/>
            <person name="Strittmatter M."/>
            <person name="Tonon T."/>
            <person name="Tregear J.W."/>
            <person name="Valentin K."/>
            <person name="von Dassow P."/>
            <person name="Yamagishi T."/>
            <person name="Van de Peer Y."/>
            <person name="Wincker P."/>
        </authorList>
    </citation>
    <scope>NUCLEOTIDE SEQUENCE [LARGE SCALE GENOMIC DNA]</scope>
    <source>
        <strain evidence="3">Ec32 / CCAP1310/4</strain>
    </source>
</reference>
<gene>
    <name evidence="2" type="ORF">Esi_0102_0008</name>
</gene>
<dbReference type="AlphaFoldDB" id="D7FGU4"/>
<feature type="compositionally biased region" description="Low complexity" evidence="1">
    <location>
        <begin position="214"/>
        <end position="224"/>
    </location>
</feature>
<sequence length="340" mass="36242">MIPWRDWDEWYRVKALLFSPDPYLRTQGVQHVAVWQSRERIPHAVETTSQLVEVRLNDVGAAKGGGLAFHGGQRSEEELRLIYSAVVVRAVNGLTGHEQKAAHAAPVSSLAREIGLPTWIVDIRHEAAHKQLPGIVSLRLAADFLVDYLWRRHWSPQAEHLGFVWGAFDQLIGRYKATSDSEALMPRSSSPGHAGRSSSKKRRTSPSASGGGSSSNTIDGDSSSKPPGTPRGTGSSAASKPGAAAMEVAAHEIALSATPTALSWAVVALLADGGGRVGGGDCVGGVSGTKGRGQGHLLPRSRDKYPTPGTPGVDSRQVSRRLTARCSTLRKCHRFSTVGS</sequence>
<dbReference type="GO" id="GO:0004519">
    <property type="term" value="F:endonuclease activity"/>
    <property type="evidence" value="ECO:0007669"/>
    <property type="project" value="InterPro"/>
</dbReference>
<dbReference type="PANTHER" id="PTHR15002:SF0">
    <property type="entry name" value="RIBOSOMAL BIOGENESIS PROTEIN LAS1L"/>
    <property type="match status" value="1"/>
</dbReference>
<evidence type="ECO:0000313" key="2">
    <source>
        <dbReference type="EMBL" id="CBJ48933.1"/>
    </source>
</evidence>
<dbReference type="EMBL" id="FN649748">
    <property type="protein sequence ID" value="CBJ48933.1"/>
    <property type="molecule type" value="Genomic_DNA"/>
</dbReference>
<dbReference type="Pfam" id="PF04031">
    <property type="entry name" value="Las1"/>
    <property type="match status" value="1"/>
</dbReference>
<dbReference type="eggNOG" id="KOG2425">
    <property type="taxonomic scope" value="Eukaryota"/>
</dbReference>
<dbReference type="Proteomes" id="UP000002630">
    <property type="component" value="Linkage Group LG23"/>
</dbReference>
<name>D7FGU4_ECTSI</name>
<dbReference type="GO" id="GO:0000460">
    <property type="term" value="P:maturation of 5.8S rRNA"/>
    <property type="evidence" value="ECO:0007669"/>
    <property type="project" value="TreeGrafter"/>
</dbReference>
<dbReference type="GO" id="GO:0090730">
    <property type="term" value="C:Las1 complex"/>
    <property type="evidence" value="ECO:0007669"/>
    <property type="project" value="InterPro"/>
</dbReference>
<dbReference type="GO" id="GO:0000470">
    <property type="term" value="P:maturation of LSU-rRNA"/>
    <property type="evidence" value="ECO:0007669"/>
    <property type="project" value="TreeGrafter"/>
</dbReference>
<organism evidence="2 3">
    <name type="scientific">Ectocarpus siliculosus</name>
    <name type="common">Brown alga</name>
    <name type="synonym">Conferva siliculosa</name>
    <dbReference type="NCBI Taxonomy" id="2880"/>
    <lineage>
        <taxon>Eukaryota</taxon>
        <taxon>Sar</taxon>
        <taxon>Stramenopiles</taxon>
        <taxon>Ochrophyta</taxon>
        <taxon>PX clade</taxon>
        <taxon>Phaeophyceae</taxon>
        <taxon>Ectocarpales</taxon>
        <taxon>Ectocarpaceae</taxon>
        <taxon>Ectocarpus</taxon>
    </lineage>
</organism>
<keyword evidence="3" id="KW-1185">Reference proteome</keyword>
<proteinExistence type="predicted"/>
<dbReference type="OrthoDB" id="10263222at2759"/>
<feature type="region of interest" description="Disordered" evidence="1">
    <location>
        <begin position="287"/>
        <end position="316"/>
    </location>
</feature>
<feature type="region of interest" description="Disordered" evidence="1">
    <location>
        <begin position="182"/>
        <end position="240"/>
    </location>
</feature>
<protein>
    <submittedName>
        <fullName evidence="2">Uncharacterized protein</fullName>
    </submittedName>
</protein>
<dbReference type="STRING" id="2880.D7FGU4"/>
<evidence type="ECO:0000256" key="1">
    <source>
        <dbReference type="SAM" id="MobiDB-lite"/>
    </source>
</evidence>
<dbReference type="GO" id="GO:0030687">
    <property type="term" value="C:preribosome, large subunit precursor"/>
    <property type="evidence" value="ECO:0007669"/>
    <property type="project" value="TreeGrafter"/>
</dbReference>